<gene>
    <name evidence="1" type="ORF">J07HQW2_03833</name>
</gene>
<dbReference type="HOGENOM" id="CLU_2406317_0_0_2"/>
<dbReference type="EMBL" id="KE356561">
    <property type="protein sequence ID" value="ERG97347.1"/>
    <property type="molecule type" value="Genomic_DNA"/>
</dbReference>
<sequence length="92" mass="9979">MTLDPPEIRVAEPLIAEAGDKNPLQCSRPPLEFRQSVLVRVVPILLATDGRLDLVASVDDRLEDVDEAAPVVTDGIPRARGRHHGRDGTHVG</sequence>
<accession>U1PU66</accession>
<dbReference type="Proteomes" id="UP000030710">
    <property type="component" value="Unassembled WGS sequence"/>
</dbReference>
<name>U1PU66_9EURY</name>
<protein>
    <submittedName>
        <fullName evidence="1">Uncharacterized protein</fullName>
    </submittedName>
</protein>
<organism evidence="1 2">
    <name type="scientific">Haloquadratum walsbyi J07HQW2</name>
    <dbReference type="NCBI Taxonomy" id="1238425"/>
    <lineage>
        <taxon>Archaea</taxon>
        <taxon>Methanobacteriati</taxon>
        <taxon>Methanobacteriota</taxon>
        <taxon>Stenosarchaea group</taxon>
        <taxon>Halobacteria</taxon>
        <taxon>Halobacteriales</taxon>
        <taxon>Haloferacaceae</taxon>
        <taxon>Haloquadratum</taxon>
    </lineage>
</organism>
<reference evidence="1 2" key="1">
    <citation type="journal article" date="2013" name="PLoS ONE">
        <title>Assembly-driven community genomics of a hypersaline microbial ecosystem.</title>
        <authorList>
            <person name="Podell S."/>
            <person name="Ugalde J.A."/>
            <person name="Narasingarao P."/>
            <person name="Banfield J.F."/>
            <person name="Heidelberg K.B."/>
            <person name="Allen E.E."/>
        </authorList>
    </citation>
    <scope>NUCLEOTIDE SEQUENCE [LARGE SCALE GENOMIC DNA]</scope>
    <source>
        <strain evidence="2">J07HQW2</strain>
    </source>
</reference>
<proteinExistence type="predicted"/>
<evidence type="ECO:0000313" key="1">
    <source>
        <dbReference type="EMBL" id="ERG97347.1"/>
    </source>
</evidence>
<dbReference type="AlphaFoldDB" id="U1PU66"/>
<dbReference type="STRING" id="1238425.J07HQW2_03833"/>
<evidence type="ECO:0000313" key="2">
    <source>
        <dbReference type="Proteomes" id="UP000030710"/>
    </source>
</evidence>